<keyword evidence="16" id="KW-1185">Reference proteome</keyword>
<comment type="catalytic activity">
    <reaction evidence="10">
        <text>a 1,2-diacyl-sn-glycero-3-phospho-(1D-myo-inositol)(in) = a 1,2-diacyl-sn-glycero-3-phospho-(1D-myo-inositol)(out)</text>
        <dbReference type="Rhea" id="RHEA:38691"/>
        <dbReference type="ChEBI" id="CHEBI:57880"/>
    </reaction>
    <physiologicalReaction direction="left-to-right" evidence="10">
        <dbReference type="Rhea" id="RHEA:38692"/>
    </physiologicalReaction>
</comment>
<evidence type="ECO:0000256" key="1">
    <source>
        <dbReference type="ARBA" id="ARBA00004123"/>
    </source>
</evidence>
<comment type="catalytic activity">
    <reaction evidence="9">
        <text>a 1,2-diacyl-sn-glycero-3-phosphocholine(in) = a 1,2-diacyl-sn-glycero-3-phosphocholine(out)</text>
        <dbReference type="Rhea" id="RHEA:38571"/>
        <dbReference type="ChEBI" id="CHEBI:57643"/>
    </reaction>
    <physiologicalReaction direction="left-to-right" evidence="9">
        <dbReference type="Rhea" id="RHEA:38572"/>
    </physiologicalReaction>
</comment>
<evidence type="ECO:0000256" key="2">
    <source>
        <dbReference type="ARBA" id="ARBA00004496"/>
    </source>
</evidence>
<evidence type="ECO:0000313" key="15">
    <source>
        <dbReference type="Ensembl" id="ENSOKIP00005085157.1"/>
    </source>
</evidence>
<keyword evidence="4" id="KW-0963">Cytoplasm</keyword>
<dbReference type="GO" id="GO:0005737">
    <property type="term" value="C:cytoplasm"/>
    <property type="evidence" value="ECO:0007669"/>
    <property type="project" value="UniProtKB-SubCell"/>
</dbReference>
<evidence type="ECO:0000256" key="8">
    <source>
        <dbReference type="ARBA" id="ARBA00023242"/>
    </source>
</evidence>
<dbReference type="PRINTS" id="PR00391">
    <property type="entry name" value="PITRANSFER"/>
</dbReference>
<evidence type="ECO:0000256" key="4">
    <source>
        <dbReference type="ARBA" id="ARBA00022490"/>
    </source>
</evidence>
<gene>
    <name evidence="15" type="primary">PITPNA</name>
    <name evidence="15" type="synonym">LOC109906053</name>
</gene>
<dbReference type="GO" id="GO:0005634">
    <property type="term" value="C:nucleus"/>
    <property type="evidence" value="ECO:0007669"/>
    <property type="project" value="UniProtKB-SubCell"/>
</dbReference>
<comment type="function">
    <text evidence="13">Catalyzes the transfer of phosphatidylinositol (PI) and phosphatidylcholine (PC) between membranes. Shows a preference for PI and PC containing shorter saturated or monosaturated acyl chains at the sn-1 and sn-2 positions. Preference order for PC is C16:1 &gt; C16:0 &gt; C18:1 &gt; C18:0 &gt; C20:4 and for PI is C16:1 &gt; C16:0 &gt; C18:1 &gt; C18:0 &gt; C20:4 &gt; C20:3.</text>
</comment>
<dbReference type="InterPro" id="IPR001666">
    <property type="entry name" value="PI_transfer"/>
</dbReference>
<evidence type="ECO:0000256" key="5">
    <source>
        <dbReference type="ARBA" id="ARBA00022990"/>
    </source>
</evidence>
<evidence type="ECO:0000259" key="14">
    <source>
        <dbReference type="Pfam" id="PF02121"/>
    </source>
</evidence>
<name>A0A8C7MXA7_ONCKI</name>
<dbReference type="Gene3D" id="3.30.530.20">
    <property type="match status" value="1"/>
</dbReference>
<keyword evidence="5" id="KW-0007">Acetylation</keyword>
<protein>
    <recommendedName>
        <fullName evidence="12">Phosphatidylinositol transfer protein alpha isoform</fullName>
    </recommendedName>
</protein>
<evidence type="ECO:0000256" key="9">
    <source>
        <dbReference type="ARBA" id="ARBA00023723"/>
    </source>
</evidence>
<comment type="subcellular location">
    <subcellularLocation>
        <location evidence="2">Cytoplasm</location>
    </subcellularLocation>
    <subcellularLocation>
        <location evidence="1">Nucleus</location>
    </subcellularLocation>
</comment>
<dbReference type="InterPro" id="IPR055261">
    <property type="entry name" value="PI_transfer_N"/>
</dbReference>
<organism evidence="15 16">
    <name type="scientific">Oncorhynchus kisutch</name>
    <name type="common">Coho salmon</name>
    <name type="synonym">Salmo kisutch</name>
    <dbReference type="NCBI Taxonomy" id="8019"/>
    <lineage>
        <taxon>Eukaryota</taxon>
        <taxon>Metazoa</taxon>
        <taxon>Chordata</taxon>
        <taxon>Craniata</taxon>
        <taxon>Vertebrata</taxon>
        <taxon>Euteleostomi</taxon>
        <taxon>Actinopterygii</taxon>
        <taxon>Neopterygii</taxon>
        <taxon>Teleostei</taxon>
        <taxon>Protacanthopterygii</taxon>
        <taxon>Salmoniformes</taxon>
        <taxon>Salmonidae</taxon>
        <taxon>Salmoninae</taxon>
        <taxon>Oncorhynchus</taxon>
    </lineage>
</organism>
<comment type="similarity">
    <text evidence="11">Belongs to the PtdIns transfer protein family. PI transfer class I subfamily.</text>
</comment>
<dbReference type="GeneTree" id="ENSGT00940000157119"/>
<dbReference type="Ensembl" id="ENSOKIT00005090997.1">
    <property type="protein sequence ID" value="ENSOKIP00005085157.1"/>
    <property type="gene ID" value="ENSOKIG00005036898.1"/>
</dbReference>
<dbReference type="InterPro" id="IPR023393">
    <property type="entry name" value="START-like_dom_sf"/>
</dbReference>
<keyword evidence="8" id="KW-0539">Nucleus</keyword>
<evidence type="ECO:0000256" key="11">
    <source>
        <dbReference type="ARBA" id="ARBA00038104"/>
    </source>
</evidence>
<evidence type="ECO:0000256" key="10">
    <source>
        <dbReference type="ARBA" id="ARBA00024146"/>
    </source>
</evidence>
<evidence type="ECO:0000313" key="16">
    <source>
        <dbReference type="Proteomes" id="UP000694557"/>
    </source>
</evidence>
<evidence type="ECO:0000256" key="3">
    <source>
        <dbReference type="ARBA" id="ARBA00022448"/>
    </source>
</evidence>
<accession>A0A8C7MXA7</accession>
<dbReference type="GO" id="GO:0035091">
    <property type="term" value="F:phosphatidylinositol binding"/>
    <property type="evidence" value="ECO:0007669"/>
    <property type="project" value="TreeGrafter"/>
</dbReference>
<feature type="domain" description="Phosphatidylinositol transfer protein N-terminal" evidence="14">
    <location>
        <begin position="12"/>
        <end position="95"/>
    </location>
</feature>
<dbReference type="GO" id="GO:0008526">
    <property type="term" value="F:phosphatidylinositol transfer activity"/>
    <property type="evidence" value="ECO:0007669"/>
    <property type="project" value="TreeGrafter"/>
</dbReference>
<dbReference type="PANTHER" id="PTHR10658">
    <property type="entry name" value="PHOSPHATIDYLINOSITOL TRANSFER PROTEIN"/>
    <property type="match status" value="1"/>
</dbReference>
<evidence type="ECO:0000256" key="12">
    <source>
        <dbReference type="ARBA" id="ARBA00040721"/>
    </source>
</evidence>
<reference evidence="15" key="1">
    <citation type="submission" date="2025-08" db="UniProtKB">
        <authorList>
            <consortium name="Ensembl"/>
        </authorList>
    </citation>
    <scope>IDENTIFICATION</scope>
</reference>
<keyword evidence="3" id="KW-0813">Transport</keyword>
<dbReference type="SUPFAM" id="SSF55961">
    <property type="entry name" value="Bet v1-like"/>
    <property type="match status" value="1"/>
</dbReference>
<evidence type="ECO:0000256" key="6">
    <source>
        <dbReference type="ARBA" id="ARBA00023055"/>
    </source>
</evidence>
<dbReference type="Proteomes" id="UP000694557">
    <property type="component" value="Unassembled WGS sequence"/>
</dbReference>
<keyword evidence="7" id="KW-0446">Lipid-binding</keyword>
<sequence length="113" mass="12484">TVMLKSVSLLSSSPQYQVGQLYSVAETSKNETGGGEGVEVLKNEPYEKDGEKGQYTHKIYHLHSKVPNYVRILAPSTALNIHEKAWNAYPYCRTGKSPALCLPTPSVETEDVE</sequence>
<dbReference type="GO" id="GO:0008525">
    <property type="term" value="F:phosphatidylcholine transporter activity"/>
    <property type="evidence" value="ECO:0007669"/>
    <property type="project" value="TreeGrafter"/>
</dbReference>
<dbReference type="PANTHER" id="PTHR10658:SF28">
    <property type="entry name" value="PHOSPHATIDYLINOSITOL TRANSFER PROTEIN ALPHA ISOFORM"/>
    <property type="match status" value="1"/>
</dbReference>
<evidence type="ECO:0000256" key="13">
    <source>
        <dbReference type="ARBA" id="ARBA00045333"/>
    </source>
</evidence>
<keyword evidence="6" id="KW-0445">Lipid transport</keyword>
<proteinExistence type="inferred from homology"/>
<dbReference type="GO" id="GO:0031210">
    <property type="term" value="F:phosphatidylcholine binding"/>
    <property type="evidence" value="ECO:0007669"/>
    <property type="project" value="TreeGrafter"/>
</dbReference>
<dbReference type="Pfam" id="PF02121">
    <property type="entry name" value="IP_trans"/>
    <property type="match status" value="1"/>
</dbReference>
<dbReference type="AlphaFoldDB" id="A0A8C7MXA7"/>
<evidence type="ECO:0000256" key="7">
    <source>
        <dbReference type="ARBA" id="ARBA00023121"/>
    </source>
</evidence>
<reference evidence="15" key="2">
    <citation type="submission" date="2025-09" db="UniProtKB">
        <authorList>
            <consortium name="Ensembl"/>
        </authorList>
    </citation>
    <scope>IDENTIFICATION</scope>
</reference>